<evidence type="ECO:0000256" key="2">
    <source>
        <dbReference type="ARBA" id="ARBA00009658"/>
    </source>
</evidence>
<dbReference type="Gene3D" id="3.30.479.30">
    <property type="entry name" value="Band 7 domain"/>
    <property type="match status" value="1"/>
</dbReference>
<proteinExistence type="inferred from homology"/>
<reference evidence="8" key="1">
    <citation type="submission" date="2020-06" db="EMBL/GenBank/DDBJ databases">
        <authorList>
            <consortium name="Plant Systems Biology data submission"/>
        </authorList>
    </citation>
    <scope>NUCLEOTIDE SEQUENCE</scope>
    <source>
        <strain evidence="8">D6</strain>
    </source>
</reference>
<dbReference type="AlphaFoldDB" id="A0A9N8EMY4"/>
<accession>A0A9N8EMY4</accession>
<dbReference type="GO" id="GO:0005743">
    <property type="term" value="C:mitochondrial inner membrane"/>
    <property type="evidence" value="ECO:0007669"/>
    <property type="project" value="UniProtKB-SubCell"/>
</dbReference>
<dbReference type="InterPro" id="IPR000163">
    <property type="entry name" value="Prohibitin"/>
</dbReference>
<evidence type="ECO:0000313" key="8">
    <source>
        <dbReference type="EMBL" id="CAB9522954.1"/>
    </source>
</evidence>
<dbReference type="Pfam" id="PF01145">
    <property type="entry name" value="Band_7"/>
    <property type="match status" value="1"/>
</dbReference>
<dbReference type="GO" id="GO:0007005">
    <property type="term" value="P:mitochondrion organization"/>
    <property type="evidence" value="ECO:0007669"/>
    <property type="project" value="TreeGrafter"/>
</dbReference>
<evidence type="ECO:0000259" key="7">
    <source>
        <dbReference type="SMART" id="SM00244"/>
    </source>
</evidence>
<dbReference type="PANTHER" id="PTHR23222">
    <property type="entry name" value="PROHIBITIN"/>
    <property type="match status" value="1"/>
</dbReference>
<keyword evidence="5 6" id="KW-0472">Membrane</keyword>
<comment type="caution">
    <text evidence="8">The sequence shown here is derived from an EMBL/GenBank/DDBJ whole genome shotgun (WGS) entry which is preliminary data.</text>
</comment>
<comment type="subcellular location">
    <subcellularLocation>
        <location evidence="1 6">Mitochondrion inner membrane</location>
    </subcellularLocation>
</comment>
<evidence type="ECO:0000313" key="9">
    <source>
        <dbReference type="Proteomes" id="UP001153069"/>
    </source>
</evidence>
<organism evidence="8 9">
    <name type="scientific">Seminavis robusta</name>
    <dbReference type="NCBI Taxonomy" id="568900"/>
    <lineage>
        <taxon>Eukaryota</taxon>
        <taxon>Sar</taxon>
        <taxon>Stramenopiles</taxon>
        <taxon>Ochrophyta</taxon>
        <taxon>Bacillariophyta</taxon>
        <taxon>Bacillariophyceae</taxon>
        <taxon>Bacillariophycidae</taxon>
        <taxon>Naviculales</taxon>
        <taxon>Naviculaceae</taxon>
        <taxon>Seminavis</taxon>
    </lineage>
</organism>
<keyword evidence="9" id="KW-1185">Reference proteome</keyword>
<dbReference type="OrthoDB" id="2105077at2759"/>
<dbReference type="PRINTS" id="PR00679">
    <property type="entry name" value="PROHIBITIN"/>
</dbReference>
<evidence type="ECO:0000256" key="5">
    <source>
        <dbReference type="ARBA" id="ARBA00023136"/>
    </source>
</evidence>
<evidence type="ECO:0000256" key="4">
    <source>
        <dbReference type="ARBA" id="ARBA00023128"/>
    </source>
</evidence>
<keyword evidence="6" id="KW-1133">Transmembrane helix</keyword>
<gene>
    <name evidence="8" type="ORF">SEMRO_1360_G266090.1</name>
</gene>
<dbReference type="SMART" id="SM00244">
    <property type="entry name" value="PHB"/>
    <property type="match status" value="1"/>
</dbReference>
<dbReference type="EMBL" id="CAICTM010001358">
    <property type="protein sequence ID" value="CAB9522954.1"/>
    <property type="molecule type" value="Genomic_DNA"/>
</dbReference>
<sequence>MDERAELIPGRRSRSHNIPGTPFTPCELFGALLFVLMVVVPVFSSWFVVPPGEIGVVVTLGQVSSFGQGLHWRIPYASHLVMLSAKTQKLDEQNNVPTKEGLSVQLDTAILFRLDASKAGELYSRIGPDYVNVVIAPEAASATRGLTSESEAKELYTSGRNAIQDALKQELKETLGPRGIIIEDVLLKDIHLPEQLTHAIEAKVKAEQDSQRMQFVLAKEEQEAKRKAIEAQGIADFQRIVSSGISDELLRWKGVEATEKLAESCNSKLVIMGNGRDGLPVILSAADDGIAAQTSSNTNNKQNP</sequence>
<dbReference type="Proteomes" id="UP001153069">
    <property type="component" value="Unassembled WGS sequence"/>
</dbReference>
<dbReference type="InterPro" id="IPR036013">
    <property type="entry name" value="Band_7/SPFH_dom_sf"/>
</dbReference>
<feature type="transmembrane region" description="Helical" evidence="6">
    <location>
        <begin position="28"/>
        <end position="49"/>
    </location>
</feature>
<keyword evidence="4" id="KW-0496">Mitochondrion</keyword>
<evidence type="ECO:0000256" key="1">
    <source>
        <dbReference type="ARBA" id="ARBA00004273"/>
    </source>
</evidence>
<keyword evidence="6" id="KW-0812">Transmembrane</keyword>
<dbReference type="PANTHER" id="PTHR23222:SF1">
    <property type="entry name" value="PROHIBITIN-2"/>
    <property type="match status" value="1"/>
</dbReference>
<dbReference type="SUPFAM" id="SSF117892">
    <property type="entry name" value="Band 7/SPFH domain"/>
    <property type="match status" value="1"/>
</dbReference>
<keyword evidence="3 6" id="KW-0999">Mitochondrion inner membrane</keyword>
<evidence type="ECO:0000256" key="6">
    <source>
        <dbReference type="RuleBase" id="RU366048"/>
    </source>
</evidence>
<evidence type="ECO:0000256" key="3">
    <source>
        <dbReference type="ARBA" id="ARBA00022792"/>
    </source>
</evidence>
<name>A0A9N8EMY4_9STRA</name>
<dbReference type="InterPro" id="IPR001107">
    <property type="entry name" value="Band_7"/>
</dbReference>
<protein>
    <recommendedName>
        <fullName evidence="6">Prohibitin</fullName>
    </recommendedName>
</protein>
<dbReference type="CDD" id="cd03401">
    <property type="entry name" value="SPFH_prohibitin"/>
    <property type="match status" value="1"/>
</dbReference>
<feature type="domain" description="Band 7" evidence="7">
    <location>
        <begin position="44"/>
        <end position="204"/>
    </location>
</feature>
<comment type="similarity">
    <text evidence="2 6">Belongs to the prohibitin family.</text>
</comment>